<protein>
    <submittedName>
        <fullName evidence="1">Uncharacterized protein</fullName>
    </submittedName>
</protein>
<dbReference type="AlphaFoldDB" id="A0AAW8LIQ7"/>
<sequence>MAWVIGIGIFFFLLFAFPKQVGGLILILLAVGGVAWIYSNAESRAAAKERSKIVTSARTDLGCADPQFPIGVSISNGTKKQINSVDFTISAKRPGYSSEVYSNFHTSDRILKPGDVYFACWSLSSYETTYGKLKDENIKALNWSTRVISVRFSE</sequence>
<reference evidence="1" key="1">
    <citation type="submission" date="2023-07" db="EMBL/GenBank/DDBJ databases">
        <title>Sorghum-associated microbial communities from plants grown in Nebraska, USA.</title>
        <authorList>
            <person name="Schachtman D."/>
        </authorList>
    </citation>
    <scope>NUCLEOTIDE SEQUENCE</scope>
    <source>
        <strain evidence="1">1457</strain>
    </source>
</reference>
<dbReference type="RefSeq" id="WP_209689520.1">
    <property type="nucleotide sequence ID" value="NZ_JAGIPM010000004.1"/>
</dbReference>
<name>A0AAW8LIQ7_AGRTU</name>
<gene>
    <name evidence="1" type="ORF">J2W61_000569</name>
</gene>
<comment type="caution">
    <text evidence="1">The sequence shown here is derived from an EMBL/GenBank/DDBJ whole genome shotgun (WGS) entry which is preliminary data.</text>
</comment>
<dbReference type="Proteomes" id="UP001265315">
    <property type="component" value="Unassembled WGS sequence"/>
</dbReference>
<organism evidence="1 2">
    <name type="scientific">Agrobacterium tumefaciens</name>
    <dbReference type="NCBI Taxonomy" id="358"/>
    <lineage>
        <taxon>Bacteria</taxon>
        <taxon>Pseudomonadati</taxon>
        <taxon>Pseudomonadota</taxon>
        <taxon>Alphaproteobacteria</taxon>
        <taxon>Hyphomicrobiales</taxon>
        <taxon>Rhizobiaceae</taxon>
        <taxon>Rhizobium/Agrobacterium group</taxon>
        <taxon>Agrobacterium</taxon>
        <taxon>Agrobacterium tumefaciens complex</taxon>
    </lineage>
</organism>
<proteinExistence type="predicted"/>
<dbReference type="EMBL" id="JAVDSW010000001">
    <property type="protein sequence ID" value="MDR6700741.1"/>
    <property type="molecule type" value="Genomic_DNA"/>
</dbReference>
<evidence type="ECO:0000313" key="1">
    <source>
        <dbReference type="EMBL" id="MDR6700741.1"/>
    </source>
</evidence>
<evidence type="ECO:0000313" key="2">
    <source>
        <dbReference type="Proteomes" id="UP001265315"/>
    </source>
</evidence>
<accession>A0AAW8LIQ7</accession>